<evidence type="ECO:0000256" key="2">
    <source>
        <dbReference type="SAM" id="SignalP"/>
    </source>
</evidence>
<evidence type="ECO:0000313" key="5">
    <source>
        <dbReference type="Proteomes" id="UP001187192"/>
    </source>
</evidence>
<organism evidence="4 5">
    <name type="scientific">Ficus carica</name>
    <name type="common">Common fig</name>
    <dbReference type="NCBI Taxonomy" id="3494"/>
    <lineage>
        <taxon>Eukaryota</taxon>
        <taxon>Viridiplantae</taxon>
        <taxon>Streptophyta</taxon>
        <taxon>Embryophyta</taxon>
        <taxon>Tracheophyta</taxon>
        <taxon>Spermatophyta</taxon>
        <taxon>Magnoliopsida</taxon>
        <taxon>eudicotyledons</taxon>
        <taxon>Gunneridae</taxon>
        <taxon>Pentapetalae</taxon>
        <taxon>rosids</taxon>
        <taxon>fabids</taxon>
        <taxon>Rosales</taxon>
        <taxon>Moraceae</taxon>
        <taxon>Ficeae</taxon>
        <taxon>Ficus</taxon>
    </lineage>
</organism>
<feature type="signal peptide" evidence="2">
    <location>
        <begin position="1"/>
        <end position="18"/>
    </location>
</feature>
<reference evidence="4" key="1">
    <citation type="submission" date="2023-07" db="EMBL/GenBank/DDBJ databases">
        <title>draft genome sequence of fig (Ficus carica).</title>
        <authorList>
            <person name="Takahashi T."/>
            <person name="Nishimura K."/>
        </authorList>
    </citation>
    <scope>NUCLEOTIDE SEQUENCE</scope>
</reference>
<dbReference type="AlphaFoldDB" id="A0AA88E0F6"/>
<feature type="chain" id="PRO_5041851663" evidence="2">
    <location>
        <begin position="19"/>
        <end position="130"/>
    </location>
</feature>
<keyword evidence="5" id="KW-1185">Reference proteome</keyword>
<evidence type="ECO:0000313" key="4">
    <source>
        <dbReference type="EMBL" id="GMN65727.1"/>
    </source>
</evidence>
<feature type="compositionally biased region" description="Low complexity" evidence="1">
    <location>
        <begin position="103"/>
        <end position="113"/>
    </location>
</feature>
<name>A0AA88E0F6_FICCA</name>
<sequence>MPFLTISHFHLSFVLSLATTAFPSLSLSPTRLFLLSLTATATLSSQQPRCPTLSLLLPSMLPPPSLLSHSPAGLTTALLYLSFSRQCRRHPLLPIRPSPSPLSPFSTAAALSSQQGHDSLAYEKSKIELE</sequence>
<proteinExistence type="predicted"/>
<comment type="caution">
    <text evidence="4">The sequence shown here is derived from an EMBL/GenBank/DDBJ whole genome shotgun (WGS) entry which is preliminary data.</text>
</comment>
<dbReference type="EMBL" id="BTGU01000258">
    <property type="protein sequence ID" value="GMN65727.1"/>
    <property type="molecule type" value="Genomic_DNA"/>
</dbReference>
<dbReference type="EMBL" id="BTGU01000256">
    <property type="protein sequence ID" value="GMN65706.1"/>
    <property type="molecule type" value="Genomic_DNA"/>
</dbReference>
<keyword evidence="2" id="KW-0732">Signal</keyword>
<dbReference type="Proteomes" id="UP001187192">
    <property type="component" value="Unassembled WGS sequence"/>
</dbReference>
<gene>
    <name evidence="3" type="ORF">TIFTF001_034775</name>
    <name evidence="4" type="ORF">TIFTF001_034796</name>
</gene>
<evidence type="ECO:0000256" key="1">
    <source>
        <dbReference type="SAM" id="MobiDB-lite"/>
    </source>
</evidence>
<protein>
    <submittedName>
        <fullName evidence="4">Uncharacterized protein</fullName>
    </submittedName>
</protein>
<feature type="compositionally biased region" description="Basic and acidic residues" evidence="1">
    <location>
        <begin position="120"/>
        <end position="130"/>
    </location>
</feature>
<feature type="region of interest" description="Disordered" evidence="1">
    <location>
        <begin position="94"/>
        <end position="130"/>
    </location>
</feature>
<accession>A0AA88E0F6</accession>
<evidence type="ECO:0000313" key="3">
    <source>
        <dbReference type="EMBL" id="GMN65706.1"/>
    </source>
</evidence>